<dbReference type="PANTHER" id="PTHR17490">
    <property type="entry name" value="SUA5"/>
    <property type="match status" value="1"/>
</dbReference>
<dbReference type="AlphaFoldDB" id="A0A0G1RWM5"/>
<dbReference type="SUPFAM" id="SSF52540">
    <property type="entry name" value="P-loop containing nucleoside triphosphate hydrolases"/>
    <property type="match status" value="1"/>
</dbReference>
<sequence>MEITQAVKVLKAHGLVIYPTETCYGAGVDATSKKAVAKLLAYKSRREGKPLSVAVADQTMASKYVKLNTSAKNLYRKFLPGPLTVVSWGRGKVAPGVESETGTLGIRIPDHPVALALAGRLGRPITATSANVSYKPKPYSISQLLKHTSRKQQSLIDFIIDVGKLPRRPASTVVDTTLDDPLILREGKIKLLHSRSEKFPHSGSAESVTTHSPQETSDLAQKLMLAHWNDLQKKPLLFLLIGDLGSGKTQFAKGIGRFLKIPQTIVSPTYTIEREYPFRRYKVFGKFLHLDTWRLSHIEEFYQLHLEDRLKTKTVAAVEWAGRTLKPLLTLAQKSRARVVLVNLKTPPHQKAARDITISTPKTNR</sequence>
<dbReference type="GO" id="GO:0006450">
    <property type="term" value="P:regulation of translational fidelity"/>
    <property type="evidence" value="ECO:0007669"/>
    <property type="project" value="TreeGrafter"/>
</dbReference>
<dbReference type="PROSITE" id="PS51163">
    <property type="entry name" value="YRDC"/>
    <property type="match status" value="1"/>
</dbReference>
<evidence type="ECO:0000259" key="12">
    <source>
        <dbReference type="PROSITE" id="PS51163"/>
    </source>
</evidence>
<dbReference type="PANTHER" id="PTHR17490:SF16">
    <property type="entry name" value="THREONYLCARBAMOYL-AMP SYNTHASE"/>
    <property type="match status" value="1"/>
</dbReference>
<comment type="similarity">
    <text evidence="2">Belongs to the SUA5 family.</text>
</comment>
<evidence type="ECO:0000256" key="9">
    <source>
        <dbReference type="ARBA" id="ARBA00022840"/>
    </source>
</evidence>
<dbReference type="Gene3D" id="3.90.870.10">
    <property type="entry name" value="DHBP synthase"/>
    <property type="match status" value="1"/>
</dbReference>
<organism evidence="13 14">
    <name type="scientific">Candidatus Beckwithbacteria bacterium GW2011_GWB1_47_15</name>
    <dbReference type="NCBI Taxonomy" id="1618371"/>
    <lineage>
        <taxon>Bacteria</taxon>
        <taxon>Candidatus Beckwithiibacteriota</taxon>
    </lineage>
</organism>
<dbReference type="InterPro" id="IPR017945">
    <property type="entry name" value="DHBP_synth_RibB-like_a/b_dom"/>
</dbReference>
<evidence type="ECO:0000313" key="14">
    <source>
        <dbReference type="Proteomes" id="UP000033860"/>
    </source>
</evidence>
<evidence type="ECO:0000256" key="10">
    <source>
        <dbReference type="ARBA" id="ARBA00029774"/>
    </source>
</evidence>
<keyword evidence="7" id="KW-0548">Nucleotidyltransferase</keyword>
<evidence type="ECO:0000256" key="1">
    <source>
        <dbReference type="ARBA" id="ARBA00004496"/>
    </source>
</evidence>
<dbReference type="SUPFAM" id="SSF55821">
    <property type="entry name" value="YrdC/RibB"/>
    <property type="match status" value="1"/>
</dbReference>
<evidence type="ECO:0000256" key="8">
    <source>
        <dbReference type="ARBA" id="ARBA00022741"/>
    </source>
</evidence>
<evidence type="ECO:0000256" key="7">
    <source>
        <dbReference type="ARBA" id="ARBA00022695"/>
    </source>
</evidence>
<dbReference type="GO" id="GO:0005524">
    <property type="term" value="F:ATP binding"/>
    <property type="evidence" value="ECO:0007669"/>
    <property type="project" value="UniProtKB-KW"/>
</dbReference>
<protein>
    <recommendedName>
        <fullName evidence="10">L-threonylcarbamoyladenylate synthase</fullName>
        <ecNumber evidence="3">2.7.7.87</ecNumber>
    </recommendedName>
    <alternativeName>
        <fullName evidence="10">L-threonylcarbamoyladenylate synthase</fullName>
    </alternativeName>
</protein>
<name>A0A0G1RWM5_9BACT</name>
<dbReference type="GO" id="GO:0005737">
    <property type="term" value="C:cytoplasm"/>
    <property type="evidence" value="ECO:0007669"/>
    <property type="project" value="UniProtKB-SubCell"/>
</dbReference>
<keyword evidence="5" id="KW-0808">Transferase</keyword>
<dbReference type="InterPro" id="IPR003442">
    <property type="entry name" value="T6A_TsaE"/>
</dbReference>
<dbReference type="InterPro" id="IPR050156">
    <property type="entry name" value="TC-AMP_synthase_SUA5"/>
</dbReference>
<gene>
    <name evidence="13" type="ORF">UX85_C0003G0180</name>
</gene>
<proteinExistence type="inferred from homology"/>
<dbReference type="Pfam" id="PF01300">
    <property type="entry name" value="Sua5_yciO_yrdC"/>
    <property type="match status" value="1"/>
</dbReference>
<dbReference type="InterPro" id="IPR006070">
    <property type="entry name" value="Sua5-like_dom"/>
</dbReference>
<comment type="subcellular location">
    <subcellularLocation>
        <location evidence="1">Cytoplasm</location>
    </subcellularLocation>
</comment>
<dbReference type="GO" id="GO:0061710">
    <property type="term" value="F:L-threonylcarbamoyladenylate synthase"/>
    <property type="evidence" value="ECO:0007669"/>
    <property type="project" value="UniProtKB-EC"/>
</dbReference>
<feature type="domain" description="YrdC-like" evidence="12">
    <location>
        <begin position="1"/>
        <end position="189"/>
    </location>
</feature>
<evidence type="ECO:0000256" key="6">
    <source>
        <dbReference type="ARBA" id="ARBA00022694"/>
    </source>
</evidence>
<dbReference type="Pfam" id="PF02367">
    <property type="entry name" value="TsaE"/>
    <property type="match status" value="1"/>
</dbReference>
<keyword evidence="4" id="KW-0963">Cytoplasm</keyword>
<dbReference type="NCBIfam" id="TIGR00057">
    <property type="entry name" value="L-threonylcarbamoyladenylate synthase"/>
    <property type="match status" value="1"/>
</dbReference>
<evidence type="ECO:0000256" key="11">
    <source>
        <dbReference type="ARBA" id="ARBA00048366"/>
    </source>
</evidence>
<dbReference type="NCBIfam" id="TIGR00150">
    <property type="entry name" value="T6A_YjeE"/>
    <property type="match status" value="1"/>
</dbReference>
<evidence type="ECO:0000313" key="13">
    <source>
        <dbReference type="EMBL" id="KKU61521.1"/>
    </source>
</evidence>
<evidence type="ECO:0000256" key="3">
    <source>
        <dbReference type="ARBA" id="ARBA00012584"/>
    </source>
</evidence>
<dbReference type="Proteomes" id="UP000033860">
    <property type="component" value="Unassembled WGS sequence"/>
</dbReference>
<keyword evidence="8" id="KW-0547">Nucleotide-binding</keyword>
<reference evidence="13 14" key="1">
    <citation type="journal article" date="2015" name="Nature">
        <title>rRNA introns, odd ribosomes, and small enigmatic genomes across a large radiation of phyla.</title>
        <authorList>
            <person name="Brown C.T."/>
            <person name="Hug L.A."/>
            <person name="Thomas B.C."/>
            <person name="Sharon I."/>
            <person name="Castelle C.J."/>
            <person name="Singh A."/>
            <person name="Wilkins M.J."/>
            <person name="Williams K.H."/>
            <person name="Banfield J.F."/>
        </authorList>
    </citation>
    <scope>NUCLEOTIDE SEQUENCE [LARGE SCALE GENOMIC DNA]</scope>
</reference>
<dbReference type="EMBL" id="LCNT01000003">
    <property type="protein sequence ID" value="KKU61521.1"/>
    <property type="molecule type" value="Genomic_DNA"/>
</dbReference>
<evidence type="ECO:0000256" key="5">
    <source>
        <dbReference type="ARBA" id="ARBA00022679"/>
    </source>
</evidence>
<evidence type="ECO:0000256" key="4">
    <source>
        <dbReference type="ARBA" id="ARBA00022490"/>
    </source>
</evidence>
<dbReference type="GO" id="GO:0000049">
    <property type="term" value="F:tRNA binding"/>
    <property type="evidence" value="ECO:0007669"/>
    <property type="project" value="TreeGrafter"/>
</dbReference>
<dbReference type="InterPro" id="IPR027417">
    <property type="entry name" value="P-loop_NTPase"/>
</dbReference>
<keyword evidence="6" id="KW-0819">tRNA processing</keyword>
<dbReference type="GO" id="GO:0002949">
    <property type="term" value="P:tRNA threonylcarbamoyladenosine modification"/>
    <property type="evidence" value="ECO:0007669"/>
    <property type="project" value="InterPro"/>
</dbReference>
<accession>A0A0G1RWM5</accession>
<dbReference type="Gene3D" id="3.40.50.300">
    <property type="entry name" value="P-loop containing nucleotide triphosphate hydrolases"/>
    <property type="match status" value="1"/>
</dbReference>
<dbReference type="GO" id="GO:0003725">
    <property type="term" value="F:double-stranded RNA binding"/>
    <property type="evidence" value="ECO:0007669"/>
    <property type="project" value="InterPro"/>
</dbReference>
<comment type="caution">
    <text evidence="13">The sequence shown here is derived from an EMBL/GenBank/DDBJ whole genome shotgun (WGS) entry which is preliminary data.</text>
</comment>
<keyword evidence="9" id="KW-0067">ATP-binding</keyword>
<comment type="catalytic activity">
    <reaction evidence="11">
        <text>L-threonine + hydrogencarbonate + ATP = L-threonylcarbamoyladenylate + diphosphate + H2O</text>
        <dbReference type="Rhea" id="RHEA:36407"/>
        <dbReference type="ChEBI" id="CHEBI:15377"/>
        <dbReference type="ChEBI" id="CHEBI:17544"/>
        <dbReference type="ChEBI" id="CHEBI:30616"/>
        <dbReference type="ChEBI" id="CHEBI:33019"/>
        <dbReference type="ChEBI" id="CHEBI:57926"/>
        <dbReference type="ChEBI" id="CHEBI:73682"/>
        <dbReference type="EC" id="2.7.7.87"/>
    </reaction>
</comment>
<dbReference type="EC" id="2.7.7.87" evidence="3"/>
<evidence type="ECO:0000256" key="2">
    <source>
        <dbReference type="ARBA" id="ARBA00007663"/>
    </source>
</evidence>